<dbReference type="GO" id="GO:0003714">
    <property type="term" value="F:transcription corepressor activity"/>
    <property type="evidence" value="ECO:0007669"/>
    <property type="project" value="InterPro"/>
</dbReference>
<accession>A0AAU9WFT4</accession>
<dbReference type="CDD" id="cd15534">
    <property type="entry name" value="PHD2_PHF12_Rco1"/>
    <property type="match status" value="1"/>
</dbReference>
<dbReference type="InterPro" id="IPR011011">
    <property type="entry name" value="Znf_FYVE_PHD"/>
</dbReference>
<feature type="domain" description="PHD-type" evidence="19">
    <location>
        <begin position="197"/>
        <end position="247"/>
    </location>
</feature>
<feature type="region of interest" description="Disordered" evidence="17">
    <location>
        <begin position="384"/>
        <end position="418"/>
    </location>
</feature>
<feature type="compositionally biased region" description="Basic and acidic residues" evidence="17">
    <location>
        <begin position="100"/>
        <end position="118"/>
    </location>
</feature>
<dbReference type="InterPro" id="IPR038098">
    <property type="entry name" value="PHF12_MRG-bd_sf"/>
</dbReference>
<dbReference type="InterPro" id="IPR001965">
    <property type="entry name" value="Znf_PHD"/>
</dbReference>
<evidence type="ECO:0000256" key="6">
    <source>
        <dbReference type="ARBA" id="ARBA00022737"/>
    </source>
</evidence>
<evidence type="ECO:0000256" key="12">
    <source>
        <dbReference type="ARBA" id="ARBA00023242"/>
    </source>
</evidence>
<dbReference type="PROSITE" id="PS50006">
    <property type="entry name" value="FHA_DOMAIN"/>
    <property type="match status" value="1"/>
</dbReference>
<dbReference type="InterPro" id="IPR042163">
    <property type="entry name" value="PHF12"/>
</dbReference>
<keyword evidence="8" id="KW-0862">Zinc</keyword>
<dbReference type="Gene3D" id="6.10.20.60">
    <property type="entry name" value="PHD finger protein 12"/>
    <property type="match status" value="1"/>
</dbReference>
<dbReference type="EMBL" id="CALNXJ010000012">
    <property type="protein sequence ID" value="CAH3110617.1"/>
    <property type="molecule type" value="Genomic_DNA"/>
</dbReference>
<gene>
    <name evidence="20" type="ORF">PMEA_00003754</name>
</gene>
<evidence type="ECO:0000256" key="15">
    <source>
        <dbReference type="ARBA" id="ARBA00076589"/>
    </source>
</evidence>
<dbReference type="Pfam" id="PF16737">
    <property type="entry name" value="PHF12_MRG_bd"/>
    <property type="match status" value="1"/>
</dbReference>
<name>A0AAU9WFT4_9CNID</name>
<dbReference type="FunFam" id="3.30.40.10:FF:000164">
    <property type="entry name" value="PHD finger protein 12"/>
    <property type="match status" value="1"/>
</dbReference>
<evidence type="ECO:0000256" key="11">
    <source>
        <dbReference type="ARBA" id="ARBA00023163"/>
    </source>
</evidence>
<dbReference type="AlphaFoldDB" id="A0AAU9WFT4"/>
<dbReference type="CDD" id="cd15533">
    <property type="entry name" value="PHD1_PHF12"/>
    <property type="match status" value="1"/>
</dbReference>
<evidence type="ECO:0000256" key="14">
    <source>
        <dbReference type="ARBA" id="ARBA00068755"/>
    </source>
</evidence>
<dbReference type="InterPro" id="IPR008984">
    <property type="entry name" value="SMAD_FHA_dom_sf"/>
</dbReference>
<keyword evidence="6" id="KW-0677">Repeat</keyword>
<evidence type="ECO:0000256" key="1">
    <source>
        <dbReference type="ARBA" id="ARBA00004123"/>
    </source>
</evidence>
<evidence type="ECO:0000256" key="7">
    <source>
        <dbReference type="ARBA" id="ARBA00022771"/>
    </source>
</evidence>
<dbReference type="InterPro" id="IPR013083">
    <property type="entry name" value="Znf_RING/FYVE/PHD"/>
</dbReference>
<feature type="compositionally biased region" description="Basic and acidic residues" evidence="17">
    <location>
        <begin position="27"/>
        <end position="41"/>
    </location>
</feature>
<feature type="domain" description="PHD-type" evidence="19">
    <location>
        <begin position="48"/>
        <end position="97"/>
    </location>
</feature>
<evidence type="ECO:0000256" key="3">
    <source>
        <dbReference type="ARBA" id="ARBA00022499"/>
    </source>
</evidence>
<keyword evidence="21" id="KW-1185">Reference proteome</keyword>
<keyword evidence="10" id="KW-0805">Transcription regulation</keyword>
<keyword evidence="4" id="KW-0597">Phosphoprotein</keyword>
<dbReference type="InterPro" id="IPR000253">
    <property type="entry name" value="FHA_dom"/>
</dbReference>
<comment type="caution">
    <text evidence="20">The sequence shown here is derived from an EMBL/GenBank/DDBJ whole genome shotgun (WGS) entry which is preliminary data.</text>
</comment>
<evidence type="ECO:0000313" key="21">
    <source>
        <dbReference type="Proteomes" id="UP001159428"/>
    </source>
</evidence>
<feature type="region of interest" description="Disordered" evidence="17">
    <location>
        <begin position="100"/>
        <end position="151"/>
    </location>
</feature>
<keyword evidence="7 16" id="KW-0863">Zinc-finger</keyword>
<evidence type="ECO:0000313" key="20">
    <source>
        <dbReference type="EMBL" id="CAH3110617.1"/>
    </source>
</evidence>
<evidence type="ECO:0000256" key="17">
    <source>
        <dbReference type="SAM" id="MobiDB-lite"/>
    </source>
</evidence>
<dbReference type="Pfam" id="PF00628">
    <property type="entry name" value="PHD"/>
    <property type="match status" value="2"/>
</dbReference>
<keyword evidence="9" id="KW-0832">Ubl conjugation</keyword>
<keyword evidence="11" id="KW-0804">Transcription</keyword>
<dbReference type="PROSITE" id="PS01359">
    <property type="entry name" value="ZF_PHD_1"/>
    <property type="match status" value="1"/>
</dbReference>
<dbReference type="PROSITE" id="PS50016">
    <property type="entry name" value="ZF_PHD_2"/>
    <property type="match status" value="2"/>
</dbReference>
<dbReference type="SUPFAM" id="SSF57903">
    <property type="entry name" value="FYVE/PHD zinc finger"/>
    <property type="match status" value="2"/>
</dbReference>
<evidence type="ECO:0000256" key="4">
    <source>
        <dbReference type="ARBA" id="ARBA00022553"/>
    </source>
</evidence>
<evidence type="ECO:0000259" key="19">
    <source>
        <dbReference type="PROSITE" id="PS50016"/>
    </source>
</evidence>
<dbReference type="SUPFAM" id="SSF49879">
    <property type="entry name" value="SMAD/FHA domain"/>
    <property type="match status" value="1"/>
</dbReference>
<dbReference type="Gene3D" id="2.60.200.20">
    <property type="match status" value="1"/>
</dbReference>
<evidence type="ECO:0000256" key="8">
    <source>
        <dbReference type="ARBA" id="ARBA00022833"/>
    </source>
</evidence>
<sequence length="963" mass="102882">MDYDHLDPEGSLMDRIQALIQPPQSEDSGKRMKKGDKEARKQGRAVNNDNCDSCGEGGDLLCCDRCPCAFHLTCCDPPLEEDDIPDGEWLCNECKALPKEDADNKGKDPANDGMKTDGHLTPAVKETENSKPESPFSTLVKMTTGKNPTTFSLPPELKCNTFFPGDRKRKNSTEERTVPVKNGKRHTDDDEHTIPPGRLCFACSRSDLVGQLVHCDFCPLAFHMDCINPPLTTVPSGMWMCPNHAEHAEPGLRDPRFSKRLQAYNDLRSNISQHTIKMNFLQRVHRLKKHPSFKRKDFLPTRRRATLVPQAIKDHYESPPYRTLPEHIKRMQEPLPLHAIPLNTPTAEEQEEWLKCVISLQCGIAKHLTQPSVNKALIANHTDNASKGETSNSNNHSSTSGSAHATSSGTGKEPVVNGLLSKSDLTNHVSATAANGSVPNACISRVVTTTITTTSGGKTITKPLTILYASPSKLQTHMNGPLNTKSLASSGNSVNLCTVSSTHLPSQVLVKQEPKTVEKQVACGDLTQLSAECKQLSSDTAKLVNDIGHLNNVKAKVTTDSIKTVAVSSSSSVVNTTVSAATRTISTVTPSGSSGTSTTKVASSTPTKLIVLTSTNSGNIIKTIATAGLSAASTGQIPGGSIVTLGAPGNAGSVNPVKIGTVNASAPVSVGSSPNKVNQAAAATSMATANAINSICAAAGVDAFNELAKLDPRLIQVLAYQRLQQLLTQTKPIPPSPVSARKISFNGLKETIVLPQQAVPAGRSIAVLCPLSGTGPVCPMIHKCLSLGQGPDMDVCLQEYGHCNFISEKHCSIFYDETSKQYELINYSEHGTYVDNVLYSCDFSDKINRHVVSSKDLDPTKVSKNKLLAAAQVRQNNSKPKGSRRTVGLGVQKIVKACNCTTSSSNLIGGSGAGWEGTALLHHGSYIKLGCAQFVFSITSHATKLPSTSKASGSSDKKIASSH</sequence>
<keyword evidence="3" id="KW-1017">Isopeptide bond</keyword>
<comment type="subcellular location">
    <subcellularLocation>
        <location evidence="1">Nucleus</location>
    </subcellularLocation>
</comment>
<comment type="subunit">
    <text evidence="13">Component of SIN3 complexes. Interacts with SIN3A in a complex composed of HDAC1, SAP30 and SIN3A. Component of the SIN3B complex, which includes SIN3B, HDAC2 or HDAC1, PHF12 and MORF4L1; interacts directly with all subunits. Interacts with TLE5.</text>
</comment>
<proteinExistence type="predicted"/>
<feature type="region of interest" description="Disordered" evidence="17">
    <location>
        <begin position="20"/>
        <end position="48"/>
    </location>
</feature>
<keyword evidence="5" id="KW-0479">Metal-binding</keyword>
<evidence type="ECO:0000256" key="16">
    <source>
        <dbReference type="PROSITE-ProRule" id="PRU00146"/>
    </source>
</evidence>
<dbReference type="GO" id="GO:0008270">
    <property type="term" value="F:zinc ion binding"/>
    <property type="evidence" value="ECO:0007669"/>
    <property type="project" value="UniProtKB-KW"/>
</dbReference>
<dbReference type="InterPro" id="IPR019787">
    <property type="entry name" value="Znf_PHD-finger"/>
</dbReference>
<dbReference type="GO" id="GO:0070822">
    <property type="term" value="C:Sin3-type complex"/>
    <property type="evidence" value="ECO:0007669"/>
    <property type="project" value="TreeGrafter"/>
</dbReference>
<dbReference type="FunFam" id="3.30.40.10:FF:000154">
    <property type="entry name" value="PHD finger protein 12"/>
    <property type="match status" value="1"/>
</dbReference>
<dbReference type="CDD" id="cd22703">
    <property type="entry name" value="FHA_PHF12"/>
    <property type="match status" value="1"/>
</dbReference>
<organism evidence="20 21">
    <name type="scientific">Pocillopora meandrina</name>
    <dbReference type="NCBI Taxonomy" id="46732"/>
    <lineage>
        <taxon>Eukaryota</taxon>
        <taxon>Metazoa</taxon>
        <taxon>Cnidaria</taxon>
        <taxon>Anthozoa</taxon>
        <taxon>Hexacorallia</taxon>
        <taxon>Scleractinia</taxon>
        <taxon>Astrocoeniina</taxon>
        <taxon>Pocilloporidae</taxon>
        <taxon>Pocillopora</taxon>
    </lineage>
</organism>
<feature type="compositionally biased region" description="Polar residues" evidence="17">
    <location>
        <begin position="135"/>
        <end position="151"/>
    </location>
</feature>
<feature type="compositionally biased region" description="Low complexity" evidence="17">
    <location>
        <begin position="390"/>
        <end position="411"/>
    </location>
</feature>
<evidence type="ECO:0000259" key="18">
    <source>
        <dbReference type="PROSITE" id="PS50006"/>
    </source>
</evidence>
<keyword evidence="2" id="KW-0678">Repressor</keyword>
<dbReference type="InterPro" id="IPR031966">
    <property type="entry name" value="PHF12_MRG-bd"/>
</dbReference>
<evidence type="ECO:0000256" key="9">
    <source>
        <dbReference type="ARBA" id="ARBA00022843"/>
    </source>
</evidence>
<evidence type="ECO:0000256" key="5">
    <source>
        <dbReference type="ARBA" id="ARBA00022723"/>
    </source>
</evidence>
<feature type="domain" description="FHA" evidence="18">
    <location>
        <begin position="785"/>
        <end position="839"/>
    </location>
</feature>
<reference evidence="20 21" key="1">
    <citation type="submission" date="2022-05" db="EMBL/GenBank/DDBJ databases">
        <authorList>
            <consortium name="Genoscope - CEA"/>
            <person name="William W."/>
        </authorList>
    </citation>
    <scope>NUCLEOTIDE SEQUENCE [LARGE SCALE GENOMIC DNA]</scope>
</reference>
<evidence type="ECO:0000256" key="2">
    <source>
        <dbReference type="ARBA" id="ARBA00022491"/>
    </source>
</evidence>
<dbReference type="GO" id="GO:0000122">
    <property type="term" value="P:negative regulation of transcription by RNA polymerase II"/>
    <property type="evidence" value="ECO:0007669"/>
    <property type="project" value="TreeGrafter"/>
</dbReference>
<evidence type="ECO:0000256" key="10">
    <source>
        <dbReference type="ARBA" id="ARBA00023015"/>
    </source>
</evidence>
<dbReference type="Proteomes" id="UP001159428">
    <property type="component" value="Unassembled WGS sequence"/>
</dbReference>
<dbReference type="Gene3D" id="3.30.40.10">
    <property type="entry name" value="Zinc/RING finger domain, C3HC4 (zinc finger)"/>
    <property type="match status" value="2"/>
</dbReference>
<dbReference type="SMART" id="SM00249">
    <property type="entry name" value="PHD"/>
    <property type="match status" value="2"/>
</dbReference>
<dbReference type="PANTHER" id="PTHR46309:SF1">
    <property type="entry name" value="PHD FINGER PROTEIN 12"/>
    <property type="match status" value="1"/>
</dbReference>
<keyword evidence="12" id="KW-0539">Nucleus</keyword>
<dbReference type="PANTHER" id="PTHR46309">
    <property type="entry name" value="PHD FINGER PROTEIN 12"/>
    <property type="match status" value="1"/>
</dbReference>
<protein>
    <recommendedName>
        <fullName evidence="14">PHD finger protein 12</fullName>
    </recommendedName>
    <alternativeName>
        <fullName evidence="15">PHD factor 1</fullName>
    </alternativeName>
</protein>
<dbReference type="InterPro" id="IPR019786">
    <property type="entry name" value="Zinc_finger_PHD-type_CS"/>
</dbReference>
<feature type="region of interest" description="Disordered" evidence="17">
    <location>
        <begin position="164"/>
        <end position="190"/>
    </location>
</feature>
<dbReference type="Pfam" id="PF00498">
    <property type="entry name" value="FHA"/>
    <property type="match status" value="1"/>
</dbReference>
<evidence type="ECO:0000256" key="13">
    <source>
        <dbReference type="ARBA" id="ARBA00065785"/>
    </source>
</evidence>